<dbReference type="Proteomes" id="UP001500888">
    <property type="component" value="Unassembled WGS sequence"/>
</dbReference>
<dbReference type="Pfam" id="PF01471">
    <property type="entry name" value="PG_binding_1"/>
    <property type="match status" value="1"/>
</dbReference>
<dbReference type="InterPro" id="IPR036365">
    <property type="entry name" value="PGBD-like_sf"/>
</dbReference>
<gene>
    <name evidence="3" type="ORF">GCM10022226_06710</name>
</gene>
<feature type="chain" id="PRO_5046141727" evidence="1">
    <location>
        <begin position="20"/>
        <end position="328"/>
    </location>
</feature>
<name>A0ABP7HD31_9ACTN</name>
<comment type="caution">
    <text evidence="3">The sequence shown here is derived from an EMBL/GenBank/DDBJ whole genome shotgun (WGS) entry which is preliminary data.</text>
</comment>
<feature type="domain" description="Peptidoglycan binding-like" evidence="2">
    <location>
        <begin position="101"/>
        <end position="150"/>
    </location>
</feature>
<dbReference type="SUPFAM" id="SSF47090">
    <property type="entry name" value="PGBD-like"/>
    <property type="match status" value="1"/>
</dbReference>
<evidence type="ECO:0000313" key="4">
    <source>
        <dbReference type="Proteomes" id="UP001500888"/>
    </source>
</evidence>
<dbReference type="InterPro" id="IPR036366">
    <property type="entry name" value="PGBDSf"/>
</dbReference>
<evidence type="ECO:0000259" key="2">
    <source>
        <dbReference type="Pfam" id="PF01471"/>
    </source>
</evidence>
<proteinExistence type="predicted"/>
<dbReference type="EMBL" id="BAAAZR010000001">
    <property type="protein sequence ID" value="GAA3790397.1"/>
    <property type="molecule type" value="Genomic_DNA"/>
</dbReference>
<dbReference type="RefSeq" id="WP_344933978.1">
    <property type="nucleotide sequence ID" value="NZ_BAAAZR010000001.1"/>
</dbReference>
<organism evidence="3 4">
    <name type="scientific">Sphaerisporangium flaviroseum</name>
    <dbReference type="NCBI Taxonomy" id="509199"/>
    <lineage>
        <taxon>Bacteria</taxon>
        <taxon>Bacillati</taxon>
        <taxon>Actinomycetota</taxon>
        <taxon>Actinomycetes</taxon>
        <taxon>Streptosporangiales</taxon>
        <taxon>Streptosporangiaceae</taxon>
        <taxon>Sphaerisporangium</taxon>
    </lineage>
</organism>
<keyword evidence="4" id="KW-1185">Reference proteome</keyword>
<accession>A0ABP7HD31</accession>
<keyword evidence="1" id="KW-0732">Signal</keyword>
<dbReference type="Gene3D" id="1.10.101.10">
    <property type="entry name" value="PGBD-like superfamily/PGBD"/>
    <property type="match status" value="1"/>
</dbReference>
<evidence type="ECO:0000313" key="3">
    <source>
        <dbReference type="EMBL" id="GAA3790397.1"/>
    </source>
</evidence>
<sequence length="328" mass="33870">MRRLVAVALVLTACTPTQAATPSFPTTPVVRTDLVSRTNVDGTLGYAGRTTVAGGSGIVTWLPAEGRIIRRGQRVYAADGHAVPLIYGRTPLWRTLSVGMRGRDVRVVERNLAALGHSLVVDDRFTWTTARAVKAWQRHLGRPRTGTLTPSDTVVEPGPIRVASRAARLGGPASGPLLTVTGLKRQVVVDIPVDRQQLAVKGGKVTITLPGGKTTTGHVTTIGTVAKAATTGQTGQGTETATIAVTITLDRPKAAGRLVAAPVTAGFAGAVHKGVLAVPVEALLGQADGTFAVNAAGRLVPVEIGLFAEGLVEVAGVAEGTQVQVPKP</sequence>
<feature type="signal peptide" evidence="1">
    <location>
        <begin position="1"/>
        <end position="19"/>
    </location>
</feature>
<dbReference type="InterPro" id="IPR002477">
    <property type="entry name" value="Peptidoglycan-bd-like"/>
</dbReference>
<protein>
    <submittedName>
        <fullName evidence="3">Peptidoglycan-binding protein</fullName>
    </submittedName>
</protein>
<reference evidence="4" key="1">
    <citation type="journal article" date="2019" name="Int. J. Syst. Evol. Microbiol.">
        <title>The Global Catalogue of Microorganisms (GCM) 10K type strain sequencing project: providing services to taxonomists for standard genome sequencing and annotation.</title>
        <authorList>
            <consortium name="The Broad Institute Genomics Platform"/>
            <consortium name="The Broad Institute Genome Sequencing Center for Infectious Disease"/>
            <person name="Wu L."/>
            <person name="Ma J."/>
        </authorList>
    </citation>
    <scope>NUCLEOTIDE SEQUENCE [LARGE SCALE GENOMIC DNA]</scope>
    <source>
        <strain evidence="4">JCM 16908</strain>
    </source>
</reference>
<evidence type="ECO:0000256" key="1">
    <source>
        <dbReference type="SAM" id="SignalP"/>
    </source>
</evidence>